<sequence length="231" mass="26462">MKTLQKYIKDASFFPLSLMEIYELNSLCKVVTRLDARKAIPATSSNFSLRTKPDEFLITKSGLHKRNLNPTHFIRTDLSGNPLHSLSPKPSDETLLHALIYKNFISANAVLHCHAPELDVFNLESNEFTQFTKQKQYDLKFGFIKIKGHELLKALGFKSHTEDFFLPIIENHQDMSLLSNVIIENFIQNKIPSPLTAFVLERHGIYCFGNSISQAEMRLEAILHFAKNLKK</sequence>
<dbReference type="InterPro" id="IPR001303">
    <property type="entry name" value="Aldolase_II/adducin_N"/>
</dbReference>
<feature type="domain" description="Class II aldolase/adducin N-terminal" evidence="3">
    <location>
        <begin position="25"/>
        <end position="230"/>
    </location>
</feature>
<dbReference type="Proteomes" id="UP000291236">
    <property type="component" value="Chromosome"/>
</dbReference>
<dbReference type="InterPro" id="IPR036409">
    <property type="entry name" value="Aldolase_II/adducin_N_sf"/>
</dbReference>
<dbReference type="RefSeq" id="WP_130606548.1">
    <property type="nucleotide sequence ID" value="NZ_AP019368.1"/>
</dbReference>
<dbReference type="OrthoDB" id="422493at2"/>
<accession>A0A4P2VTP5</accession>
<keyword evidence="5" id="KW-1185">Reference proteome</keyword>
<dbReference type="EMBL" id="AP019368">
    <property type="protein sequence ID" value="BBH52252.1"/>
    <property type="molecule type" value="Genomic_DNA"/>
</dbReference>
<dbReference type="InterPro" id="IPR050197">
    <property type="entry name" value="Aldolase_class_II_sugar_metab"/>
</dbReference>
<protein>
    <submittedName>
        <fullName evidence="4">Methylthioribulose 1-phosphate dehydratase</fullName>
    </submittedName>
</protein>
<keyword evidence="2" id="KW-0456">Lyase</keyword>
<organism evidence="4 5">
    <name type="scientific">Fluviispira sanaruensis</name>
    <dbReference type="NCBI Taxonomy" id="2493639"/>
    <lineage>
        <taxon>Bacteria</taxon>
        <taxon>Pseudomonadati</taxon>
        <taxon>Bdellovibrionota</taxon>
        <taxon>Oligoflexia</taxon>
        <taxon>Silvanigrellales</taxon>
        <taxon>Silvanigrellaceae</taxon>
        <taxon>Fluviispira</taxon>
    </lineage>
</organism>
<dbReference type="SMART" id="SM01007">
    <property type="entry name" value="Aldolase_II"/>
    <property type="match status" value="1"/>
</dbReference>
<reference evidence="4 5" key="1">
    <citation type="submission" date="2018-12" db="EMBL/GenBank/DDBJ databases">
        <title>Rubrispira sanarue gen. nov., sp., nov., a member of the order Silvanigrellales, isolated from a brackish lake in Hamamatsu Japan.</title>
        <authorList>
            <person name="Maejima Y."/>
            <person name="Iino T."/>
            <person name="Muraguchi Y."/>
            <person name="Fukuda K."/>
            <person name="Nojiri H."/>
            <person name="Ohkuma M."/>
            <person name="Moriuchi R."/>
            <person name="Dohra H."/>
            <person name="Kimbara K."/>
            <person name="Shintani M."/>
        </authorList>
    </citation>
    <scope>NUCLEOTIDE SEQUENCE [LARGE SCALE GENOMIC DNA]</scope>
    <source>
        <strain evidence="4 5">RF1110005</strain>
    </source>
</reference>
<evidence type="ECO:0000256" key="2">
    <source>
        <dbReference type="ARBA" id="ARBA00023239"/>
    </source>
</evidence>
<dbReference type="Gene3D" id="3.40.225.10">
    <property type="entry name" value="Class II aldolase/adducin N-terminal domain"/>
    <property type="match status" value="1"/>
</dbReference>
<name>A0A4P2VTP5_FLUSA</name>
<gene>
    <name evidence="4" type="ORF">JCM31447_06920</name>
</gene>
<dbReference type="SUPFAM" id="SSF53639">
    <property type="entry name" value="AraD/HMP-PK domain-like"/>
    <property type="match status" value="1"/>
</dbReference>
<dbReference type="PANTHER" id="PTHR22789">
    <property type="entry name" value="FUCULOSE PHOSPHATE ALDOLASE"/>
    <property type="match status" value="1"/>
</dbReference>
<dbReference type="GO" id="GO:0005829">
    <property type="term" value="C:cytosol"/>
    <property type="evidence" value="ECO:0007669"/>
    <property type="project" value="TreeGrafter"/>
</dbReference>
<keyword evidence="1" id="KW-0479">Metal-binding</keyword>
<evidence type="ECO:0000259" key="3">
    <source>
        <dbReference type="SMART" id="SM01007"/>
    </source>
</evidence>
<dbReference type="KEGG" id="sbf:JCM31447_06920"/>
<dbReference type="GO" id="GO:0046872">
    <property type="term" value="F:metal ion binding"/>
    <property type="evidence" value="ECO:0007669"/>
    <property type="project" value="UniProtKB-KW"/>
</dbReference>
<evidence type="ECO:0000256" key="1">
    <source>
        <dbReference type="ARBA" id="ARBA00022723"/>
    </source>
</evidence>
<evidence type="ECO:0000313" key="4">
    <source>
        <dbReference type="EMBL" id="BBH52252.1"/>
    </source>
</evidence>
<dbReference type="PANTHER" id="PTHR22789:SF0">
    <property type="entry name" value="3-OXO-TETRONATE 4-PHOSPHATE DECARBOXYLASE-RELATED"/>
    <property type="match status" value="1"/>
</dbReference>
<dbReference type="GO" id="GO:0016832">
    <property type="term" value="F:aldehyde-lyase activity"/>
    <property type="evidence" value="ECO:0007669"/>
    <property type="project" value="TreeGrafter"/>
</dbReference>
<dbReference type="AlphaFoldDB" id="A0A4P2VTP5"/>
<dbReference type="Pfam" id="PF00596">
    <property type="entry name" value="Aldolase_II"/>
    <property type="match status" value="1"/>
</dbReference>
<proteinExistence type="predicted"/>
<dbReference type="GO" id="GO:0019323">
    <property type="term" value="P:pentose catabolic process"/>
    <property type="evidence" value="ECO:0007669"/>
    <property type="project" value="TreeGrafter"/>
</dbReference>
<evidence type="ECO:0000313" key="5">
    <source>
        <dbReference type="Proteomes" id="UP000291236"/>
    </source>
</evidence>